<dbReference type="PANTHER" id="PTHR45436">
    <property type="entry name" value="SENSOR HISTIDINE KINASE YKOH"/>
    <property type="match status" value="1"/>
</dbReference>
<feature type="compositionally biased region" description="Pro residues" evidence="11">
    <location>
        <begin position="472"/>
        <end position="481"/>
    </location>
</feature>
<dbReference type="InterPro" id="IPR003594">
    <property type="entry name" value="HATPase_dom"/>
</dbReference>
<evidence type="ECO:0000256" key="2">
    <source>
        <dbReference type="ARBA" id="ARBA00004370"/>
    </source>
</evidence>
<dbReference type="InterPro" id="IPR005467">
    <property type="entry name" value="His_kinase_dom"/>
</dbReference>
<keyword evidence="10 12" id="KW-0472">Membrane</keyword>
<name>A0ABW3GH49_9PROT</name>
<dbReference type="SUPFAM" id="SSF47384">
    <property type="entry name" value="Homodimeric domain of signal transducing histidine kinase"/>
    <property type="match status" value="1"/>
</dbReference>
<dbReference type="Proteomes" id="UP001597106">
    <property type="component" value="Unassembled WGS sequence"/>
</dbReference>
<dbReference type="Gene3D" id="3.30.565.10">
    <property type="entry name" value="Histidine kinase-like ATPase, C-terminal domain"/>
    <property type="match status" value="1"/>
</dbReference>
<dbReference type="CDD" id="cd00082">
    <property type="entry name" value="HisKA"/>
    <property type="match status" value="1"/>
</dbReference>
<dbReference type="SUPFAM" id="SSF55874">
    <property type="entry name" value="ATPase domain of HSP90 chaperone/DNA topoisomerase II/histidine kinase"/>
    <property type="match status" value="1"/>
</dbReference>
<dbReference type="Pfam" id="PF02518">
    <property type="entry name" value="HATPase_c"/>
    <property type="match status" value="1"/>
</dbReference>
<dbReference type="RefSeq" id="WP_379075271.1">
    <property type="nucleotide sequence ID" value="NZ_JBHTJW010000002.1"/>
</dbReference>
<dbReference type="PRINTS" id="PR00344">
    <property type="entry name" value="BCTRLSENSOR"/>
</dbReference>
<keyword evidence="9" id="KW-0902">Two-component regulatory system</keyword>
<comment type="caution">
    <text evidence="15">The sequence shown here is derived from an EMBL/GenBank/DDBJ whole genome shotgun (WGS) entry which is preliminary data.</text>
</comment>
<evidence type="ECO:0000313" key="15">
    <source>
        <dbReference type="EMBL" id="MFD0929584.1"/>
    </source>
</evidence>
<evidence type="ECO:0000256" key="11">
    <source>
        <dbReference type="SAM" id="MobiDB-lite"/>
    </source>
</evidence>
<keyword evidence="4" id="KW-0597">Phosphoprotein</keyword>
<dbReference type="EC" id="2.7.13.3" evidence="3"/>
<evidence type="ECO:0000256" key="10">
    <source>
        <dbReference type="ARBA" id="ARBA00023136"/>
    </source>
</evidence>
<dbReference type="CDD" id="cd00075">
    <property type="entry name" value="HATPase"/>
    <property type="match status" value="1"/>
</dbReference>
<evidence type="ECO:0000256" key="6">
    <source>
        <dbReference type="ARBA" id="ARBA00022692"/>
    </source>
</evidence>
<evidence type="ECO:0000256" key="3">
    <source>
        <dbReference type="ARBA" id="ARBA00012438"/>
    </source>
</evidence>
<keyword evidence="6 12" id="KW-0812">Transmembrane</keyword>
<dbReference type="Pfam" id="PF08521">
    <property type="entry name" value="2CSK_N"/>
    <property type="match status" value="1"/>
</dbReference>
<evidence type="ECO:0000256" key="4">
    <source>
        <dbReference type="ARBA" id="ARBA00022553"/>
    </source>
</evidence>
<reference evidence="16" key="1">
    <citation type="journal article" date="2019" name="Int. J. Syst. Evol. Microbiol.">
        <title>The Global Catalogue of Microorganisms (GCM) 10K type strain sequencing project: providing services to taxonomists for standard genome sequencing and annotation.</title>
        <authorList>
            <consortium name="The Broad Institute Genomics Platform"/>
            <consortium name="The Broad Institute Genome Sequencing Center for Infectious Disease"/>
            <person name="Wu L."/>
            <person name="Ma J."/>
        </authorList>
    </citation>
    <scope>NUCLEOTIDE SEQUENCE [LARGE SCALE GENOMIC DNA]</scope>
    <source>
        <strain evidence="16">CCUG 59685</strain>
    </source>
</reference>
<keyword evidence="16" id="KW-1185">Reference proteome</keyword>
<sequence>MMPPLSLKSQLRLWLLLPMLVVLGVSAALSYSRALLYATQAYDQALLRTVLALADEVIIDSHNQVKIEIPEVASHLLSYNEGDHIYIKISDPKGKLVFGEAHLPLPKQLPAGNQQVYYNSHYKGEAIRAVTFGLPESEAANARNILISMAETTGKRDAMVAEMVEEMLLPQVLMMLLAAIVIELGIYFALKPLQDLRESLHQRSYRDLSALDTQATPNELQPLLQAMNALLARVKAGLQQQQQFIADASHQLRTPIAGLQTQAELALRSQPPEAIQEPLNYMLRSTTRLSHLIQRLLTMARTDAAVSQLQFQPVSLTKIISDECARWIGPASNKQLELDVMIETQQDQVLGDALMLSELLNNLLENAIQYTPQQGLLQIRLSQAGKFLVLEVADSGIGIPADQTTLVFERFHRLDPNQGNGCGLGLAIVAEIAEHHNASITVTPGLAHPVSGHIGSQFTVKFERYDERLPENPRPANPDPKGPATKMS</sequence>
<evidence type="ECO:0000256" key="12">
    <source>
        <dbReference type="SAM" id="Phobius"/>
    </source>
</evidence>
<keyword evidence="5 15" id="KW-0808">Transferase</keyword>
<evidence type="ECO:0000256" key="5">
    <source>
        <dbReference type="ARBA" id="ARBA00022679"/>
    </source>
</evidence>
<dbReference type="InterPro" id="IPR013727">
    <property type="entry name" value="2CSK_N"/>
</dbReference>
<evidence type="ECO:0000313" key="16">
    <source>
        <dbReference type="Proteomes" id="UP001597106"/>
    </source>
</evidence>
<evidence type="ECO:0000259" key="13">
    <source>
        <dbReference type="PROSITE" id="PS50109"/>
    </source>
</evidence>
<evidence type="ECO:0000256" key="8">
    <source>
        <dbReference type="ARBA" id="ARBA00022989"/>
    </source>
</evidence>
<gene>
    <name evidence="15" type="ORF">ACFQ1T_07305</name>
</gene>
<keyword evidence="8 12" id="KW-1133">Transmembrane helix</keyword>
<feature type="domain" description="HAMP" evidence="14">
    <location>
        <begin position="187"/>
        <end position="239"/>
    </location>
</feature>
<dbReference type="PROSITE" id="PS50885">
    <property type="entry name" value="HAMP"/>
    <property type="match status" value="1"/>
</dbReference>
<feature type="domain" description="Histidine kinase" evidence="13">
    <location>
        <begin position="247"/>
        <end position="466"/>
    </location>
</feature>
<proteinExistence type="predicted"/>
<feature type="region of interest" description="Disordered" evidence="11">
    <location>
        <begin position="468"/>
        <end position="488"/>
    </location>
</feature>
<dbReference type="InterPro" id="IPR036890">
    <property type="entry name" value="HATPase_C_sf"/>
</dbReference>
<evidence type="ECO:0000256" key="1">
    <source>
        <dbReference type="ARBA" id="ARBA00000085"/>
    </source>
</evidence>
<evidence type="ECO:0000256" key="9">
    <source>
        <dbReference type="ARBA" id="ARBA00023012"/>
    </source>
</evidence>
<keyword evidence="7 15" id="KW-0418">Kinase</keyword>
<evidence type="ECO:0000256" key="7">
    <source>
        <dbReference type="ARBA" id="ARBA00022777"/>
    </source>
</evidence>
<comment type="catalytic activity">
    <reaction evidence="1">
        <text>ATP + protein L-histidine = ADP + protein N-phospho-L-histidine.</text>
        <dbReference type="EC" id="2.7.13.3"/>
    </reaction>
</comment>
<protein>
    <recommendedName>
        <fullName evidence="3">histidine kinase</fullName>
        <ecNumber evidence="3">2.7.13.3</ecNumber>
    </recommendedName>
</protein>
<accession>A0ABW3GH49</accession>
<feature type="transmembrane region" description="Helical" evidence="12">
    <location>
        <begin position="168"/>
        <end position="190"/>
    </location>
</feature>
<organism evidence="15 16">
    <name type="scientific">Methylophilus glucosoxydans</name>
    <dbReference type="NCBI Taxonomy" id="752553"/>
    <lineage>
        <taxon>Bacteria</taxon>
        <taxon>Pseudomonadati</taxon>
        <taxon>Pseudomonadota</taxon>
        <taxon>Betaproteobacteria</taxon>
        <taxon>Nitrosomonadales</taxon>
        <taxon>Methylophilaceae</taxon>
        <taxon>Methylophilus</taxon>
    </lineage>
</organism>
<dbReference type="InterPro" id="IPR036097">
    <property type="entry name" value="HisK_dim/P_sf"/>
</dbReference>
<evidence type="ECO:0000259" key="14">
    <source>
        <dbReference type="PROSITE" id="PS50885"/>
    </source>
</evidence>
<dbReference type="EMBL" id="JBHTJW010000002">
    <property type="protein sequence ID" value="MFD0929584.1"/>
    <property type="molecule type" value="Genomic_DNA"/>
</dbReference>
<dbReference type="InterPro" id="IPR003660">
    <property type="entry name" value="HAMP_dom"/>
</dbReference>
<dbReference type="GO" id="GO:0004673">
    <property type="term" value="F:protein histidine kinase activity"/>
    <property type="evidence" value="ECO:0007669"/>
    <property type="project" value="UniProtKB-EC"/>
</dbReference>
<dbReference type="Pfam" id="PF00512">
    <property type="entry name" value="HisKA"/>
    <property type="match status" value="1"/>
</dbReference>
<dbReference type="SMART" id="SM00388">
    <property type="entry name" value="HisKA"/>
    <property type="match status" value="1"/>
</dbReference>
<dbReference type="InterPro" id="IPR003661">
    <property type="entry name" value="HisK_dim/P_dom"/>
</dbReference>
<dbReference type="InterPro" id="IPR050428">
    <property type="entry name" value="TCS_sensor_his_kinase"/>
</dbReference>
<dbReference type="InterPro" id="IPR004358">
    <property type="entry name" value="Sig_transdc_His_kin-like_C"/>
</dbReference>
<dbReference type="Gene3D" id="1.10.287.130">
    <property type="match status" value="1"/>
</dbReference>
<dbReference type="SMART" id="SM00387">
    <property type="entry name" value="HATPase_c"/>
    <property type="match status" value="1"/>
</dbReference>
<dbReference type="PANTHER" id="PTHR45436:SF1">
    <property type="entry name" value="SENSOR PROTEIN QSEC"/>
    <property type="match status" value="1"/>
</dbReference>
<dbReference type="PROSITE" id="PS50109">
    <property type="entry name" value="HIS_KIN"/>
    <property type="match status" value="1"/>
</dbReference>
<comment type="subcellular location">
    <subcellularLocation>
        <location evidence="2">Membrane</location>
    </subcellularLocation>
</comment>